<dbReference type="EMBL" id="JBJQOH010000001">
    <property type="protein sequence ID" value="KAL3700026.1"/>
    <property type="molecule type" value="Genomic_DNA"/>
</dbReference>
<reference evidence="1 2" key="1">
    <citation type="submission" date="2024-09" db="EMBL/GenBank/DDBJ databases">
        <title>Chromosome-scale assembly of Riccia sorocarpa.</title>
        <authorList>
            <person name="Paukszto L."/>
        </authorList>
    </citation>
    <scope>NUCLEOTIDE SEQUENCE [LARGE SCALE GENOMIC DNA]</scope>
    <source>
        <strain evidence="1">LP-2024</strain>
        <tissue evidence="1">Aerial parts of the thallus</tissue>
    </source>
</reference>
<accession>A0ABD3I905</accession>
<evidence type="ECO:0008006" key="3">
    <source>
        <dbReference type="Google" id="ProtNLM"/>
    </source>
</evidence>
<name>A0ABD3I905_9MARC</name>
<gene>
    <name evidence="1" type="ORF">R1sor_018048</name>
</gene>
<sequence length="69" mass="7504">MKAVTLRQLREAIKGGGRLLGMDVGVRNVDVAISDHGCRIAFPHSVLYRNQSTNWRCGLVLPSAATNLV</sequence>
<dbReference type="Proteomes" id="UP001633002">
    <property type="component" value="Unassembled WGS sequence"/>
</dbReference>
<comment type="caution">
    <text evidence="1">The sequence shown here is derived from an EMBL/GenBank/DDBJ whole genome shotgun (WGS) entry which is preliminary data.</text>
</comment>
<dbReference type="InterPro" id="IPR012337">
    <property type="entry name" value="RNaseH-like_sf"/>
</dbReference>
<dbReference type="SUPFAM" id="SSF53098">
    <property type="entry name" value="Ribonuclease H-like"/>
    <property type="match status" value="1"/>
</dbReference>
<dbReference type="AlphaFoldDB" id="A0ABD3I905"/>
<protein>
    <recommendedName>
        <fullName evidence="3">Holliday junction resolvase</fullName>
    </recommendedName>
</protein>
<evidence type="ECO:0000313" key="2">
    <source>
        <dbReference type="Proteomes" id="UP001633002"/>
    </source>
</evidence>
<keyword evidence="2" id="KW-1185">Reference proteome</keyword>
<proteinExistence type="predicted"/>
<evidence type="ECO:0000313" key="1">
    <source>
        <dbReference type="EMBL" id="KAL3700026.1"/>
    </source>
</evidence>
<organism evidence="1 2">
    <name type="scientific">Riccia sorocarpa</name>
    <dbReference type="NCBI Taxonomy" id="122646"/>
    <lineage>
        <taxon>Eukaryota</taxon>
        <taxon>Viridiplantae</taxon>
        <taxon>Streptophyta</taxon>
        <taxon>Embryophyta</taxon>
        <taxon>Marchantiophyta</taxon>
        <taxon>Marchantiopsida</taxon>
        <taxon>Marchantiidae</taxon>
        <taxon>Marchantiales</taxon>
        <taxon>Ricciaceae</taxon>
        <taxon>Riccia</taxon>
    </lineage>
</organism>